<reference evidence="2 3" key="1">
    <citation type="submission" date="2017-12" db="EMBL/GenBank/DDBJ databases">
        <title>Genome sequence of the active heterotrophic nitrifier-denitrifier, Cupriavidus pauculus UM1.</title>
        <authorList>
            <person name="Putonti C."/>
            <person name="Castignetti D."/>
        </authorList>
    </citation>
    <scope>NUCLEOTIDE SEQUENCE [LARGE SCALE GENOMIC DNA]</scope>
    <source>
        <strain evidence="2 3">UM1</strain>
    </source>
</reference>
<evidence type="ECO:0000256" key="1">
    <source>
        <dbReference type="SAM" id="Phobius"/>
    </source>
</evidence>
<comment type="caution">
    <text evidence="2">The sequence shown here is derived from an EMBL/GenBank/DDBJ whole genome shotgun (WGS) entry which is preliminary data.</text>
</comment>
<keyword evidence="1" id="KW-1133">Transmembrane helix</keyword>
<evidence type="ECO:0000313" key="3">
    <source>
        <dbReference type="Proteomes" id="UP000234341"/>
    </source>
</evidence>
<gene>
    <name evidence="2" type="ORF">CYJ10_13450</name>
</gene>
<dbReference type="EMBL" id="PJRP01000005">
    <property type="protein sequence ID" value="PLQ00025.1"/>
    <property type="molecule type" value="Genomic_DNA"/>
</dbReference>
<proteinExistence type="predicted"/>
<keyword evidence="1" id="KW-0812">Transmembrane</keyword>
<sequence>MRRRAQGRAEMGWMSWDGCFDGSFTTMDGLSIVGRCCVLGGDIEWLHGCGPAASFNSMEIIMFRLLLVGVALTALFGFASGANASSLMTDRDRLDGSQGCVTTQSVVVDAFNRSATEPRDPYTEGA</sequence>
<organism evidence="2 3">
    <name type="scientific">Cupriavidus pauculus</name>
    <dbReference type="NCBI Taxonomy" id="82633"/>
    <lineage>
        <taxon>Bacteria</taxon>
        <taxon>Pseudomonadati</taxon>
        <taxon>Pseudomonadota</taxon>
        <taxon>Betaproteobacteria</taxon>
        <taxon>Burkholderiales</taxon>
        <taxon>Burkholderiaceae</taxon>
        <taxon>Cupriavidus</taxon>
    </lineage>
</organism>
<accession>A0A2N5CCW6</accession>
<dbReference type="Proteomes" id="UP000234341">
    <property type="component" value="Unassembled WGS sequence"/>
</dbReference>
<keyword evidence="1" id="KW-0472">Membrane</keyword>
<feature type="transmembrane region" description="Helical" evidence="1">
    <location>
        <begin position="61"/>
        <end position="82"/>
    </location>
</feature>
<dbReference type="AlphaFoldDB" id="A0A2N5CCW6"/>
<name>A0A2N5CCW6_9BURK</name>
<protein>
    <submittedName>
        <fullName evidence="2">Uncharacterized protein</fullName>
    </submittedName>
</protein>
<evidence type="ECO:0000313" key="2">
    <source>
        <dbReference type="EMBL" id="PLQ00025.1"/>
    </source>
</evidence>